<keyword evidence="5 7" id="KW-1133">Transmembrane helix</keyword>
<dbReference type="RefSeq" id="WP_338247715.1">
    <property type="nucleotide sequence ID" value="NZ_BSRI01000001.1"/>
</dbReference>
<feature type="transmembrane region" description="Helical" evidence="7">
    <location>
        <begin position="198"/>
        <end position="223"/>
    </location>
</feature>
<sequence>MSTVVTQDQASQRTQERKVRLFRTRPKIFSHLILLFFSLIIVYPIVWMVLSSFKTQSDLLSNLWALPKAMAWQNYSNAWQTAGLGQALFNSFFVSIVTTALVAILAALAGYALCKFRFYLSGAILLMFVLTMQAPVPIIPLYVLMVQLNLTNTYLGLILPLVSAGLPLSIFIFWGYFQTLPGELHDAAVVDGCNEWSVFLRVIVPISGPAIASVCILEFLAAWNEYFLPLILITDPNLRTLPLAIQVFFYTYRTTDWGQVFAALTVGALPMILLYLFLQRLFIQGLTSGTSKG</sequence>
<keyword evidence="2 7" id="KW-0813">Transport</keyword>
<evidence type="ECO:0000256" key="4">
    <source>
        <dbReference type="ARBA" id="ARBA00022692"/>
    </source>
</evidence>
<name>A0ABQ6FK48_9CHLR</name>
<reference evidence="9 10" key="1">
    <citation type="submission" date="2023-02" db="EMBL/GenBank/DDBJ databases">
        <title>Dictyobacter halimunensis sp. nov., a new member of the class Ktedonobacteria from forest soil in a geothermal area.</title>
        <authorList>
            <person name="Rachmania M.K."/>
            <person name="Ningsih F."/>
            <person name="Sakai Y."/>
            <person name="Yabe S."/>
            <person name="Yokota A."/>
            <person name="Sjamsuridzal W."/>
        </authorList>
    </citation>
    <scope>NUCLEOTIDE SEQUENCE [LARGE SCALE GENOMIC DNA]</scope>
    <source>
        <strain evidence="9 10">S3.2.2.5</strain>
    </source>
</reference>
<dbReference type="PROSITE" id="PS50928">
    <property type="entry name" value="ABC_TM1"/>
    <property type="match status" value="1"/>
</dbReference>
<evidence type="ECO:0000256" key="5">
    <source>
        <dbReference type="ARBA" id="ARBA00022989"/>
    </source>
</evidence>
<feature type="transmembrane region" description="Helical" evidence="7">
    <location>
        <begin position="257"/>
        <end position="278"/>
    </location>
</feature>
<keyword evidence="6 7" id="KW-0472">Membrane</keyword>
<feature type="domain" description="ABC transmembrane type-1" evidence="8">
    <location>
        <begin position="88"/>
        <end position="278"/>
    </location>
</feature>
<keyword evidence="4 7" id="KW-0812">Transmembrane</keyword>
<comment type="caution">
    <text evidence="9">The sequence shown here is derived from an EMBL/GenBank/DDBJ whole genome shotgun (WGS) entry which is preliminary data.</text>
</comment>
<organism evidence="9 10">
    <name type="scientific">Dictyobacter halimunensis</name>
    <dbReference type="NCBI Taxonomy" id="3026934"/>
    <lineage>
        <taxon>Bacteria</taxon>
        <taxon>Bacillati</taxon>
        <taxon>Chloroflexota</taxon>
        <taxon>Ktedonobacteria</taxon>
        <taxon>Ktedonobacterales</taxon>
        <taxon>Dictyobacteraceae</taxon>
        <taxon>Dictyobacter</taxon>
    </lineage>
</organism>
<dbReference type="SUPFAM" id="SSF161098">
    <property type="entry name" value="MetI-like"/>
    <property type="match status" value="1"/>
</dbReference>
<evidence type="ECO:0000256" key="2">
    <source>
        <dbReference type="ARBA" id="ARBA00022448"/>
    </source>
</evidence>
<dbReference type="PANTHER" id="PTHR43744:SF8">
    <property type="entry name" value="SN-GLYCEROL-3-PHOSPHATE TRANSPORT SYSTEM PERMEASE PROTEIN UGPE"/>
    <property type="match status" value="1"/>
</dbReference>
<evidence type="ECO:0000313" key="10">
    <source>
        <dbReference type="Proteomes" id="UP001344906"/>
    </source>
</evidence>
<dbReference type="Proteomes" id="UP001344906">
    <property type="component" value="Unassembled WGS sequence"/>
</dbReference>
<feature type="transmembrane region" description="Helical" evidence="7">
    <location>
        <begin position="87"/>
        <end position="111"/>
    </location>
</feature>
<feature type="transmembrane region" description="Helical" evidence="7">
    <location>
        <begin position="28"/>
        <end position="50"/>
    </location>
</feature>
<evidence type="ECO:0000313" key="9">
    <source>
        <dbReference type="EMBL" id="GLV53999.1"/>
    </source>
</evidence>
<dbReference type="CDD" id="cd06261">
    <property type="entry name" value="TM_PBP2"/>
    <property type="match status" value="1"/>
</dbReference>
<evidence type="ECO:0000256" key="3">
    <source>
        <dbReference type="ARBA" id="ARBA00022475"/>
    </source>
</evidence>
<evidence type="ECO:0000259" key="8">
    <source>
        <dbReference type="PROSITE" id="PS50928"/>
    </source>
</evidence>
<dbReference type="EMBL" id="BSRI01000001">
    <property type="protein sequence ID" value="GLV53999.1"/>
    <property type="molecule type" value="Genomic_DNA"/>
</dbReference>
<keyword evidence="3" id="KW-1003">Cell membrane</keyword>
<evidence type="ECO:0000256" key="7">
    <source>
        <dbReference type="RuleBase" id="RU363032"/>
    </source>
</evidence>
<comment type="subcellular location">
    <subcellularLocation>
        <location evidence="1 7">Cell membrane</location>
        <topology evidence="1 7">Multi-pass membrane protein</topology>
    </subcellularLocation>
</comment>
<dbReference type="Pfam" id="PF00528">
    <property type="entry name" value="BPD_transp_1"/>
    <property type="match status" value="1"/>
</dbReference>
<keyword evidence="10" id="KW-1185">Reference proteome</keyword>
<gene>
    <name evidence="9" type="ORF">KDH_08490</name>
</gene>
<evidence type="ECO:0000256" key="1">
    <source>
        <dbReference type="ARBA" id="ARBA00004651"/>
    </source>
</evidence>
<dbReference type="PANTHER" id="PTHR43744">
    <property type="entry name" value="ABC TRANSPORTER PERMEASE PROTEIN MG189-RELATED-RELATED"/>
    <property type="match status" value="1"/>
</dbReference>
<feature type="transmembrane region" description="Helical" evidence="7">
    <location>
        <begin position="154"/>
        <end position="177"/>
    </location>
</feature>
<comment type="similarity">
    <text evidence="7">Belongs to the binding-protein-dependent transport system permease family.</text>
</comment>
<evidence type="ECO:0000256" key="6">
    <source>
        <dbReference type="ARBA" id="ARBA00023136"/>
    </source>
</evidence>
<feature type="transmembrane region" description="Helical" evidence="7">
    <location>
        <begin position="118"/>
        <end position="142"/>
    </location>
</feature>
<accession>A0ABQ6FK48</accession>
<dbReference type="InterPro" id="IPR000515">
    <property type="entry name" value="MetI-like"/>
</dbReference>
<protein>
    <submittedName>
        <fullName evidence="9">Sugar ABC transporter permease</fullName>
    </submittedName>
</protein>
<dbReference type="Gene3D" id="1.10.3720.10">
    <property type="entry name" value="MetI-like"/>
    <property type="match status" value="1"/>
</dbReference>
<proteinExistence type="inferred from homology"/>
<dbReference type="InterPro" id="IPR035906">
    <property type="entry name" value="MetI-like_sf"/>
</dbReference>